<evidence type="ECO:0000259" key="1">
    <source>
        <dbReference type="Pfam" id="PF01789"/>
    </source>
</evidence>
<protein>
    <submittedName>
        <fullName evidence="2">PsbP chloroplastic isoform X1</fullName>
    </submittedName>
</protein>
<organism evidence="2 3">
    <name type="scientific">Micractinium conductrix</name>
    <dbReference type="NCBI Taxonomy" id="554055"/>
    <lineage>
        <taxon>Eukaryota</taxon>
        <taxon>Viridiplantae</taxon>
        <taxon>Chlorophyta</taxon>
        <taxon>core chlorophytes</taxon>
        <taxon>Trebouxiophyceae</taxon>
        <taxon>Chlorellales</taxon>
        <taxon>Chlorellaceae</taxon>
        <taxon>Chlorella clade</taxon>
        <taxon>Micractinium</taxon>
    </lineage>
</organism>
<keyword evidence="3" id="KW-1185">Reference proteome</keyword>
<dbReference type="AlphaFoldDB" id="A0A2P6VKK6"/>
<dbReference type="OrthoDB" id="506760at2759"/>
<evidence type="ECO:0000313" key="3">
    <source>
        <dbReference type="Proteomes" id="UP000239649"/>
    </source>
</evidence>
<dbReference type="PANTHER" id="PTHR31407">
    <property type="match status" value="1"/>
</dbReference>
<name>A0A2P6VKK6_9CHLO</name>
<dbReference type="STRING" id="554055.A0A2P6VKK6"/>
<dbReference type="Proteomes" id="UP000239649">
    <property type="component" value="Unassembled WGS sequence"/>
</dbReference>
<comment type="caution">
    <text evidence="2">The sequence shown here is derived from an EMBL/GenBank/DDBJ whole genome shotgun (WGS) entry which is preliminary data.</text>
</comment>
<feature type="domain" description="PsbP C-terminal" evidence="1">
    <location>
        <begin position="70"/>
        <end position="237"/>
    </location>
</feature>
<dbReference type="GO" id="GO:0015979">
    <property type="term" value="P:photosynthesis"/>
    <property type="evidence" value="ECO:0007669"/>
    <property type="project" value="InterPro"/>
</dbReference>
<dbReference type="SUPFAM" id="SSF55724">
    <property type="entry name" value="Mog1p/PsbP-like"/>
    <property type="match status" value="1"/>
</dbReference>
<gene>
    <name evidence="2" type="ORF">C2E20_2244</name>
</gene>
<dbReference type="GO" id="GO:0009654">
    <property type="term" value="C:photosystem II oxygen evolving complex"/>
    <property type="evidence" value="ECO:0007669"/>
    <property type="project" value="InterPro"/>
</dbReference>
<proteinExistence type="predicted"/>
<dbReference type="Pfam" id="PF01789">
    <property type="entry name" value="PsbP"/>
    <property type="match status" value="1"/>
</dbReference>
<dbReference type="PANTHER" id="PTHR31407:SF4">
    <property type="entry name" value="PSBP-LIKE PROTEIN 1, CHLOROPLASTIC"/>
    <property type="match status" value="1"/>
</dbReference>
<dbReference type="GO" id="GO:0005509">
    <property type="term" value="F:calcium ion binding"/>
    <property type="evidence" value="ECO:0007669"/>
    <property type="project" value="InterPro"/>
</dbReference>
<accession>A0A2P6VKK6</accession>
<dbReference type="EMBL" id="LHPF02000004">
    <property type="protein sequence ID" value="PSC74590.1"/>
    <property type="molecule type" value="Genomic_DNA"/>
</dbReference>
<evidence type="ECO:0000313" key="2">
    <source>
        <dbReference type="EMBL" id="PSC74590.1"/>
    </source>
</evidence>
<dbReference type="InterPro" id="IPR016123">
    <property type="entry name" value="Mog1/PsbP_a/b/a-sand"/>
</dbReference>
<dbReference type="GO" id="GO:0019898">
    <property type="term" value="C:extrinsic component of membrane"/>
    <property type="evidence" value="ECO:0007669"/>
    <property type="project" value="InterPro"/>
</dbReference>
<dbReference type="InterPro" id="IPR002683">
    <property type="entry name" value="PsbP_C"/>
</dbReference>
<reference evidence="2 3" key="1">
    <citation type="journal article" date="2018" name="Plant J.">
        <title>Genome sequences of Chlorella sorokiniana UTEX 1602 and Micractinium conductrix SAG 241.80: implications to maltose excretion by a green alga.</title>
        <authorList>
            <person name="Arriola M.B."/>
            <person name="Velmurugan N."/>
            <person name="Zhang Y."/>
            <person name="Plunkett M.H."/>
            <person name="Hondzo H."/>
            <person name="Barney B.M."/>
        </authorList>
    </citation>
    <scope>NUCLEOTIDE SEQUENCE [LARGE SCALE GENOMIC DNA]</scope>
    <source>
        <strain evidence="2 3">SAG 241.80</strain>
    </source>
</reference>
<sequence>MAAARCTPDSASPPPPPPAARRRELLLRSVALPQLLLLAEVFVGDGGTDGRTIVNSILGAYGLPQFKAKKGFRTYDELEDPFTFQYPQSWVGRRNTLRSGVYISDFNTADKLSVEVFQDPAVAAGSPPGSSTPQQLAEAAVLKLVNPAAQNAGDGKLDMPPASKIKTEEREVDGRVYTFIAFPSETITRSGYQVRRKNLAVAATRRGTAYVLGCSARSDQYDKGKEATFLAVVDSFRLLGTD</sequence>
<dbReference type="Gene3D" id="3.40.1000.10">
    <property type="entry name" value="Mog1/PsbP, alpha/beta/alpha sandwich"/>
    <property type="match status" value="1"/>
</dbReference>